<comment type="caution">
    <text evidence="1">The sequence shown here is derived from an EMBL/GenBank/DDBJ whole genome shotgun (WGS) entry which is preliminary data.</text>
</comment>
<accession>A0AAW4VLX0</accession>
<protein>
    <recommendedName>
        <fullName evidence="3">Secreted protein</fullName>
    </recommendedName>
</protein>
<reference evidence="1" key="1">
    <citation type="submission" date="2021-10" db="EMBL/GenBank/DDBJ databases">
        <title>Collection of gut derived symbiotic bacterial strains cultured from healthy donors.</title>
        <authorList>
            <person name="Lin H."/>
            <person name="Littmann E."/>
            <person name="Kohout C."/>
            <person name="Pamer E.G."/>
        </authorList>
    </citation>
    <scope>NUCLEOTIDE SEQUENCE</scope>
    <source>
        <strain evidence="1">DFI.5.2</strain>
    </source>
</reference>
<dbReference type="EMBL" id="JAJDKQ010000010">
    <property type="protein sequence ID" value="MCB8561683.1"/>
    <property type="molecule type" value="Genomic_DNA"/>
</dbReference>
<dbReference type="RefSeq" id="WP_139939939.1">
    <property type="nucleotide sequence ID" value="NZ_JAJDKQ010000010.1"/>
</dbReference>
<evidence type="ECO:0000313" key="1">
    <source>
        <dbReference type="EMBL" id="MCB8561683.1"/>
    </source>
</evidence>
<organism evidence="1 2">
    <name type="scientific">Faecalibacillus intestinalis</name>
    <dbReference type="NCBI Taxonomy" id="1982626"/>
    <lineage>
        <taxon>Bacteria</taxon>
        <taxon>Bacillati</taxon>
        <taxon>Bacillota</taxon>
        <taxon>Erysipelotrichia</taxon>
        <taxon>Erysipelotrichales</taxon>
        <taxon>Coprobacillaceae</taxon>
        <taxon>Faecalibacillus</taxon>
    </lineage>
</organism>
<proteinExistence type="predicted"/>
<dbReference type="AlphaFoldDB" id="A0AAW4VLX0"/>
<name>A0AAW4VLX0_9FIRM</name>
<sequence length="99" mass="11278">MEREEKYTMKKILKLVICCVLVLGLITTISANTNKTSALGETSNIESFETKYNYDTIDVNKSPNFHVNDTTSDASRIRTSPHFINTNKFTTSNEKKMHN</sequence>
<evidence type="ECO:0008006" key="3">
    <source>
        <dbReference type="Google" id="ProtNLM"/>
    </source>
</evidence>
<gene>
    <name evidence="1" type="ORF">LJD74_06680</name>
</gene>
<dbReference type="Proteomes" id="UP001197827">
    <property type="component" value="Unassembled WGS sequence"/>
</dbReference>
<evidence type="ECO:0000313" key="2">
    <source>
        <dbReference type="Proteomes" id="UP001197827"/>
    </source>
</evidence>